<dbReference type="EMBL" id="PNIO01000008">
    <property type="protein sequence ID" value="PMP72485.1"/>
    <property type="molecule type" value="Genomic_DNA"/>
</dbReference>
<name>A0A2J6WQ46_9BACT</name>
<protein>
    <recommendedName>
        <fullName evidence="3">DUF4390 domain-containing protein</fullName>
    </recommendedName>
</protein>
<reference evidence="1 2" key="1">
    <citation type="submission" date="2018-01" db="EMBL/GenBank/DDBJ databases">
        <title>Metagenomic assembled genomes from two thermal pools in the Uzon Caldera, Kamchatka, Russia.</title>
        <authorList>
            <person name="Wilkins L."/>
            <person name="Ettinger C."/>
        </authorList>
    </citation>
    <scope>NUCLEOTIDE SEQUENCE [LARGE SCALE GENOMIC DNA]</scope>
    <source>
        <strain evidence="1">ZAV-04</strain>
    </source>
</reference>
<evidence type="ECO:0008006" key="3">
    <source>
        <dbReference type="Google" id="ProtNLM"/>
    </source>
</evidence>
<dbReference type="AlphaFoldDB" id="A0A2J6WQ46"/>
<evidence type="ECO:0000313" key="1">
    <source>
        <dbReference type="EMBL" id="PMP72485.1"/>
    </source>
</evidence>
<organism evidence="1 2">
    <name type="scientific">Thermodesulfovibrio aggregans</name>
    <dbReference type="NCBI Taxonomy" id="86166"/>
    <lineage>
        <taxon>Bacteria</taxon>
        <taxon>Pseudomonadati</taxon>
        <taxon>Nitrospirota</taxon>
        <taxon>Thermodesulfovibrionia</taxon>
        <taxon>Thermodesulfovibrionales</taxon>
        <taxon>Thermodesulfovibrionaceae</taxon>
        <taxon>Thermodesulfovibrio</taxon>
    </lineage>
</organism>
<proteinExistence type="predicted"/>
<accession>A0A2J6WQ46</accession>
<evidence type="ECO:0000313" key="2">
    <source>
        <dbReference type="Proteomes" id="UP000242288"/>
    </source>
</evidence>
<dbReference type="Pfam" id="PF14334">
    <property type="entry name" value="DUF4390"/>
    <property type="match status" value="1"/>
</dbReference>
<dbReference type="InterPro" id="IPR025500">
    <property type="entry name" value="DUF4390"/>
</dbReference>
<comment type="caution">
    <text evidence="1">The sequence shown here is derived from an EMBL/GenBank/DDBJ whole genome shotgun (WGS) entry which is preliminary data.</text>
</comment>
<dbReference type="Proteomes" id="UP000242288">
    <property type="component" value="Unassembled WGS sequence"/>
</dbReference>
<sequence length="184" mass="21824">MKKFIRRLIISVGFLLLIPFHAWAIENINMEIQRDNAFLIVKARIIPSQEFIEDFKNGLSKNIFILIELYRSWSIIPDEFISGVQIQRVLISDPIKDEFIVKTLQGETLTEKRFKNWQEALDWALKIEPVKIVNINNVERGKYYIKITVESNIKRLPSMLEHILFFIPTYEKKITKESENFRLP</sequence>
<gene>
    <name evidence="1" type="ORF">C0186_01455</name>
</gene>